<evidence type="ECO:0000256" key="8">
    <source>
        <dbReference type="SAM" id="Phobius"/>
    </source>
</evidence>
<keyword evidence="4 8" id="KW-0812">Transmembrane</keyword>
<feature type="transmembrane region" description="Helical" evidence="8">
    <location>
        <begin position="77"/>
        <end position="99"/>
    </location>
</feature>
<evidence type="ECO:0000256" key="2">
    <source>
        <dbReference type="ARBA" id="ARBA00007362"/>
    </source>
</evidence>
<evidence type="ECO:0000256" key="7">
    <source>
        <dbReference type="SAM" id="MobiDB-lite"/>
    </source>
</evidence>
<feature type="region of interest" description="Disordered" evidence="7">
    <location>
        <begin position="324"/>
        <end position="343"/>
    </location>
</feature>
<dbReference type="InterPro" id="IPR000620">
    <property type="entry name" value="EamA_dom"/>
</dbReference>
<dbReference type="PANTHER" id="PTHR42920">
    <property type="entry name" value="OS03G0707200 PROTEIN-RELATED"/>
    <property type="match status" value="1"/>
</dbReference>
<proteinExistence type="inferred from homology"/>
<gene>
    <name evidence="10" type="ordered locus">Intca_2133</name>
</gene>
<keyword evidence="6 8" id="KW-0472">Membrane</keyword>
<sequence>MTPSAASATRSSRVDLRGALLVMGAACCYALSVVFAKGAYAMDVAVATLTLWRFAIGAVIFWALVAVRRPARVSRRTVLTCIGLGAIGYAVQALTYFGAVAVMDAGLAALLVYTYPAIIALIGFLTRREPPTRRRIVALACSGAGMLLLLGLGGFTSVSGVGISLALTAGVTYAVYTIVASSLPVEADVSLLMAVVATSALGSVALFTMVTGQPFGLEADPVVLGWVLTYVLVGTVLAMLLHQRGITRVGASTGGIISSVEPLVAAAAVALVYGETMTPVQVVGGMVILVGVVVVQLPQRRPRRIPEQLRPAARAGRAVPWKANSISGSAREPCGSSQFLSRS</sequence>
<feature type="transmembrane region" description="Helical" evidence="8">
    <location>
        <begin position="46"/>
        <end position="65"/>
    </location>
</feature>
<feature type="domain" description="EamA" evidence="9">
    <location>
        <begin position="162"/>
        <end position="295"/>
    </location>
</feature>
<feature type="domain" description="EamA" evidence="9">
    <location>
        <begin position="17"/>
        <end position="150"/>
    </location>
</feature>
<keyword evidence="5 8" id="KW-1133">Transmembrane helix</keyword>
<feature type="transmembrane region" description="Helical" evidence="8">
    <location>
        <begin position="105"/>
        <end position="124"/>
    </location>
</feature>
<organism evidence="10 11">
    <name type="scientific">Intrasporangium calvum (strain ATCC 23552 / DSM 43043 / JCM 3097 / NBRC 12989 / NCIMB 10167 / NRRL B-3866 / 7 KIP)</name>
    <dbReference type="NCBI Taxonomy" id="710696"/>
    <lineage>
        <taxon>Bacteria</taxon>
        <taxon>Bacillati</taxon>
        <taxon>Actinomycetota</taxon>
        <taxon>Actinomycetes</taxon>
        <taxon>Micrococcales</taxon>
        <taxon>Intrasporangiaceae</taxon>
        <taxon>Intrasporangium</taxon>
    </lineage>
</organism>
<feature type="transmembrane region" description="Helical" evidence="8">
    <location>
        <begin position="20"/>
        <end position="40"/>
    </location>
</feature>
<dbReference type="EMBL" id="CP002343">
    <property type="protein sequence ID" value="ADU48643.1"/>
    <property type="molecule type" value="Genomic_DNA"/>
</dbReference>
<dbReference type="eggNOG" id="COG0697">
    <property type="taxonomic scope" value="Bacteria"/>
</dbReference>
<reference evidence="10 11" key="1">
    <citation type="journal article" date="2010" name="Stand. Genomic Sci.">
        <title>Complete genome sequence of Intrasporangium calvum type strain (7 KIP).</title>
        <authorList>
            <person name="Del Rio T.G."/>
            <person name="Chertkov O."/>
            <person name="Yasawong M."/>
            <person name="Lucas S."/>
            <person name="Deshpande S."/>
            <person name="Cheng J.F."/>
            <person name="Detter C."/>
            <person name="Tapia R."/>
            <person name="Han C."/>
            <person name="Goodwin L."/>
            <person name="Pitluck S."/>
            <person name="Liolios K."/>
            <person name="Ivanova N."/>
            <person name="Mavromatis K."/>
            <person name="Pati A."/>
            <person name="Chen A."/>
            <person name="Palaniappan K."/>
            <person name="Land M."/>
            <person name="Hauser L."/>
            <person name="Chang Y.J."/>
            <person name="Jeffries C.D."/>
            <person name="Rohde M."/>
            <person name="Pukall R."/>
            <person name="Sikorski J."/>
            <person name="Goker M."/>
            <person name="Woyke T."/>
            <person name="Bristow J."/>
            <person name="Eisen J.A."/>
            <person name="Markowitz V."/>
            <person name="Hugenholtz P."/>
            <person name="Kyrpides N.C."/>
            <person name="Klenk H.P."/>
            <person name="Lapidus A."/>
        </authorList>
    </citation>
    <scope>NUCLEOTIDE SEQUENCE [LARGE SCALE GENOMIC DNA]</scope>
    <source>
        <strain evidence="11">ATCC 23552 / DSM 43043 / JCM 3097 / NBRC 12989 / 7 KIP</strain>
    </source>
</reference>
<dbReference type="Pfam" id="PF00892">
    <property type="entry name" value="EamA"/>
    <property type="match status" value="2"/>
</dbReference>
<evidence type="ECO:0000256" key="6">
    <source>
        <dbReference type="ARBA" id="ARBA00023136"/>
    </source>
</evidence>
<dbReference type="SUPFAM" id="SSF103481">
    <property type="entry name" value="Multidrug resistance efflux transporter EmrE"/>
    <property type="match status" value="2"/>
</dbReference>
<feature type="transmembrane region" description="Helical" evidence="8">
    <location>
        <begin position="253"/>
        <end position="273"/>
    </location>
</feature>
<dbReference type="KEGG" id="ica:Intca_2133"/>
<feature type="transmembrane region" description="Helical" evidence="8">
    <location>
        <begin position="222"/>
        <end position="241"/>
    </location>
</feature>
<dbReference type="AlphaFoldDB" id="E6SDJ1"/>
<comment type="similarity">
    <text evidence="2">Belongs to the EamA transporter family.</text>
</comment>
<keyword evidence="3" id="KW-1003">Cell membrane</keyword>
<evidence type="ECO:0000313" key="10">
    <source>
        <dbReference type="EMBL" id="ADU48643.1"/>
    </source>
</evidence>
<evidence type="ECO:0000256" key="4">
    <source>
        <dbReference type="ARBA" id="ARBA00022692"/>
    </source>
</evidence>
<feature type="transmembrane region" description="Helical" evidence="8">
    <location>
        <begin position="161"/>
        <end position="179"/>
    </location>
</feature>
<dbReference type="HOGENOM" id="CLU_033863_9_3_11"/>
<name>E6SDJ1_INTC7</name>
<feature type="transmembrane region" description="Helical" evidence="8">
    <location>
        <begin position="191"/>
        <end position="210"/>
    </location>
</feature>
<dbReference type="InterPro" id="IPR037185">
    <property type="entry name" value="EmrE-like"/>
</dbReference>
<dbReference type="InterPro" id="IPR051258">
    <property type="entry name" value="Diverse_Substrate_Transporter"/>
</dbReference>
<dbReference type="PANTHER" id="PTHR42920:SF5">
    <property type="entry name" value="EAMA DOMAIN-CONTAINING PROTEIN"/>
    <property type="match status" value="1"/>
</dbReference>
<evidence type="ECO:0000313" key="11">
    <source>
        <dbReference type="Proteomes" id="UP000008914"/>
    </source>
</evidence>
<keyword evidence="11" id="KW-1185">Reference proteome</keyword>
<feature type="transmembrane region" description="Helical" evidence="8">
    <location>
        <begin position="136"/>
        <end position="155"/>
    </location>
</feature>
<comment type="subcellular location">
    <subcellularLocation>
        <location evidence="1">Cell membrane</location>
        <topology evidence="1">Multi-pass membrane protein</topology>
    </subcellularLocation>
</comment>
<evidence type="ECO:0000256" key="5">
    <source>
        <dbReference type="ARBA" id="ARBA00022989"/>
    </source>
</evidence>
<dbReference type="STRING" id="710696.Intca_2133"/>
<protein>
    <recommendedName>
        <fullName evidence="9">EamA domain-containing protein</fullName>
    </recommendedName>
</protein>
<dbReference type="GO" id="GO:0005886">
    <property type="term" value="C:plasma membrane"/>
    <property type="evidence" value="ECO:0007669"/>
    <property type="project" value="UniProtKB-SubCell"/>
</dbReference>
<dbReference type="Proteomes" id="UP000008914">
    <property type="component" value="Chromosome"/>
</dbReference>
<evidence type="ECO:0000256" key="1">
    <source>
        <dbReference type="ARBA" id="ARBA00004651"/>
    </source>
</evidence>
<dbReference type="RefSeq" id="WP_013492958.1">
    <property type="nucleotide sequence ID" value="NC_014830.1"/>
</dbReference>
<accession>E6SDJ1</accession>
<dbReference type="OrthoDB" id="6119273at2"/>
<evidence type="ECO:0000259" key="9">
    <source>
        <dbReference type="Pfam" id="PF00892"/>
    </source>
</evidence>
<evidence type="ECO:0000256" key="3">
    <source>
        <dbReference type="ARBA" id="ARBA00022475"/>
    </source>
</evidence>
<feature type="transmembrane region" description="Helical" evidence="8">
    <location>
        <begin position="279"/>
        <end position="297"/>
    </location>
</feature>